<reference evidence="1 2" key="1">
    <citation type="submission" date="2020-08" db="EMBL/GenBank/DDBJ databases">
        <title>Genomic Encyclopedia of Type Strains, Phase III (KMG-III): the genomes of soil and plant-associated and newly described type strains.</title>
        <authorList>
            <person name="Whitman W."/>
        </authorList>
    </citation>
    <scope>NUCLEOTIDE SEQUENCE [LARGE SCALE GENOMIC DNA]</scope>
    <source>
        <strain evidence="1 2">CECT 4462</strain>
    </source>
</reference>
<evidence type="ECO:0000313" key="2">
    <source>
        <dbReference type="Proteomes" id="UP000549250"/>
    </source>
</evidence>
<proteinExistence type="predicted"/>
<dbReference type="EMBL" id="JACHXI010000038">
    <property type="protein sequence ID" value="MBB3105387.1"/>
    <property type="molecule type" value="Genomic_DNA"/>
</dbReference>
<comment type="caution">
    <text evidence="1">The sequence shown here is derived from an EMBL/GenBank/DDBJ whole genome shotgun (WGS) entry which is preliminary data.</text>
</comment>
<evidence type="ECO:0000313" key="1">
    <source>
        <dbReference type="EMBL" id="MBB3105387.1"/>
    </source>
</evidence>
<dbReference type="Proteomes" id="UP000549250">
    <property type="component" value="Unassembled WGS sequence"/>
</dbReference>
<keyword evidence="2" id="KW-1185">Reference proteome</keyword>
<protein>
    <submittedName>
        <fullName evidence="1">DNA-binding phage protein</fullName>
    </submittedName>
</protein>
<name>A0A839T7A9_AZOMA</name>
<accession>A0A839T7A9</accession>
<gene>
    <name evidence="1" type="ORF">FHR87_003824</name>
</gene>
<sequence>MTDQLHTYDPADSLTTAEGIALFLADAEQTGDAAYIVQAQAIAERARARLEECRSNVTPADGQ</sequence>
<dbReference type="AlphaFoldDB" id="A0A839T7A9"/>
<dbReference type="GO" id="GO:0003677">
    <property type="term" value="F:DNA binding"/>
    <property type="evidence" value="ECO:0007669"/>
    <property type="project" value="UniProtKB-KW"/>
</dbReference>
<organism evidence="1 2">
    <name type="scientific">Azomonas macrocytogenes</name>
    <name type="common">Azotobacter macrocytogenes</name>
    <dbReference type="NCBI Taxonomy" id="69962"/>
    <lineage>
        <taxon>Bacteria</taxon>
        <taxon>Pseudomonadati</taxon>
        <taxon>Pseudomonadota</taxon>
        <taxon>Gammaproteobacteria</taxon>
        <taxon>Pseudomonadales</taxon>
        <taxon>Pseudomonadaceae</taxon>
        <taxon>Azomonas</taxon>
    </lineage>
</organism>
<dbReference type="RefSeq" id="WP_183168220.1">
    <property type="nucleotide sequence ID" value="NZ_JACHXI010000038.1"/>
</dbReference>
<keyword evidence="1" id="KW-0238">DNA-binding</keyword>